<dbReference type="Pfam" id="PF17885">
    <property type="entry name" value="Smoa_sbd"/>
    <property type="match status" value="1"/>
</dbReference>
<organism evidence="2 3">
    <name type="scientific">Nocardiopsis dassonvillei (strain ATCC 23218 / DSM 43111 / CIP 107115 / JCM 7437 / KCTC 9190 / NBRC 14626 / NCTC 10488 / NRRL B-5397 / IMRU 509)</name>
    <name type="common">Actinomadura dassonvillei</name>
    <dbReference type="NCBI Taxonomy" id="446468"/>
    <lineage>
        <taxon>Bacteria</taxon>
        <taxon>Bacillati</taxon>
        <taxon>Actinomycetota</taxon>
        <taxon>Actinomycetes</taxon>
        <taxon>Streptosporangiales</taxon>
        <taxon>Nocardiopsidaceae</taxon>
        <taxon>Nocardiopsis</taxon>
    </lineage>
</organism>
<accession>D7AZZ0</accession>
<dbReference type="InterPro" id="IPR041654">
    <property type="entry name" value="StyA_sbd"/>
</dbReference>
<evidence type="ECO:0000259" key="1">
    <source>
        <dbReference type="Pfam" id="PF17885"/>
    </source>
</evidence>
<keyword evidence="3" id="KW-1185">Reference proteome</keyword>
<name>D7AZZ0_NOCDD</name>
<dbReference type="Proteomes" id="UP000002219">
    <property type="component" value="Chromosome 1"/>
</dbReference>
<sequence length="421" mass="45243">MRRILVVGAGQSGLQLAVGLLGEGYEVTLATEAGPEEVRAGRVTSTQCLFGPALRRERRHGLAFWDDRAPAVRGVGFRVADRAGAGAPALSWVGALDEHAQSVDQRLKMSAWLDLFVRRGGALLRGRVLAEDLERLAADHELTVVASGRGALSEVFPRDTRRSHFRSPQRSLALAYVTGAGPHPDGPVLSRTVVPGAGEVTTLPTYSLAGVCEAVMVEAVPGGPLDRPLPPGASGEEVLAGLLDVLYREAPWEYERLAHARLADPGAALRGGYAPVVREPVARLANGTPVLGMADSVVANDPVTAQGANMASFGAEVYRRAVVDHGRRPFDEAFMRSAFAAYWRLASQVTAWSRVLLTAPPHLEELYRLAARHQETADRFANCFSDPGDLIGWFLHPERALAYVDGVRRAEPARSSHLPIS</sequence>
<protein>
    <submittedName>
        <fullName evidence="2">Oxygenase subunit protein</fullName>
    </submittedName>
</protein>
<evidence type="ECO:0000313" key="3">
    <source>
        <dbReference type="Proteomes" id="UP000002219"/>
    </source>
</evidence>
<feature type="domain" description="Styrene monooxygenase StyA putative substrate binding" evidence="1">
    <location>
        <begin position="148"/>
        <end position="256"/>
    </location>
</feature>
<proteinExistence type="predicted"/>
<dbReference type="Gene3D" id="3.50.50.60">
    <property type="entry name" value="FAD/NAD(P)-binding domain"/>
    <property type="match status" value="2"/>
</dbReference>
<dbReference type="EMBL" id="CP002040">
    <property type="protein sequence ID" value="ADH68261.1"/>
    <property type="molecule type" value="Genomic_DNA"/>
</dbReference>
<evidence type="ECO:0000313" key="2">
    <source>
        <dbReference type="EMBL" id="ADH68261.1"/>
    </source>
</evidence>
<dbReference type="KEGG" id="nda:Ndas_2850"/>
<dbReference type="eggNOG" id="COG0654">
    <property type="taxonomic scope" value="Bacteria"/>
</dbReference>
<dbReference type="SUPFAM" id="SSF51905">
    <property type="entry name" value="FAD/NAD(P)-binding domain"/>
    <property type="match status" value="1"/>
</dbReference>
<dbReference type="RefSeq" id="WP_013153868.1">
    <property type="nucleotide sequence ID" value="NC_014210.1"/>
</dbReference>
<reference evidence="2 3" key="1">
    <citation type="journal article" date="2010" name="Stand. Genomic Sci.">
        <title>Complete genome sequence of Nocardiopsis dassonvillei type strain (IMRU 509).</title>
        <authorList>
            <person name="Sun H."/>
            <person name="Lapidus A."/>
            <person name="Nolan M."/>
            <person name="Lucas S."/>
            <person name="Del Rio T.G."/>
            <person name="Tice H."/>
            <person name="Cheng J.F."/>
            <person name="Tapia R."/>
            <person name="Han C."/>
            <person name="Goodwin L."/>
            <person name="Pitluck S."/>
            <person name="Pagani I."/>
            <person name="Ivanova N."/>
            <person name="Mavromatis K."/>
            <person name="Mikhailova N."/>
            <person name="Pati A."/>
            <person name="Chen A."/>
            <person name="Palaniappan K."/>
            <person name="Land M."/>
            <person name="Hauser L."/>
            <person name="Chang Y.J."/>
            <person name="Jeffries C.D."/>
            <person name="Djao O.D."/>
            <person name="Rohde M."/>
            <person name="Sikorski J."/>
            <person name="Goker M."/>
            <person name="Woyke T."/>
            <person name="Bristow J."/>
            <person name="Eisen J.A."/>
            <person name="Markowitz V."/>
            <person name="Hugenholtz P."/>
            <person name="Kyrpides N.C."/>
            <person name="Klenk H.P."/>
        </authorList>
    </citation>
    <scope>NUCLEOTIDE SEQUENCE [LARGE SCALE GENOMIC DNA]</scope>
    <source>
        <strain evidence="3">ATCC 23218 / DSM 43111 / CIP 107115 / JCM 7437 / KCTC 9190 / NBRC 14626 / NCTC 10488 / NRRL B-5397 / IMRU 509</strain>
    </source>
</reference>
<dbReference type="InterPro" id="IPR036188">
    <property type="entry name" value="FAD/NAD-bd_sf"/>
</dbReference>
<dbReference type="GeneID" id="91485407"/>
<gene>
    <name evidence="2" type="ordered locus">Ndas_2850</name>
</gene>
<dbReference type="OrthoDB" id="3414915at2"/>
<dbReference type="STRING" id="446468.Ndas_2850"/>
<dbReference type="Gene3D" id="3.30.9.40">
    <property type="match status" value="1"/>
</dbReference>
<dbReference type="HOGENOM" id="CLU_033694_0_0_11"/>
<dbReference type="AlphaFoldDB" id="D7AZZ0"/>